<name>A0A0M3I757_ASCLU</name>
<feature type="compositionally biased region" description="Polar residues" evidence="4">
    <location>
        <begin position="213"/>
        <end position="237"/>
    </location>
</feature>
<dbReference type="InterPro" id="IPR007588">
    <property type="entry name" value="Znf_FLYWCH"/>
</dbReference>
<feature type="region of interest" description="Disordered" evidence="4">
    <location>
        <begin position="118"/>
        <end position="155"/>
    </location>
</feature>
<dbReference type="Gene3D" id="2.20.25.240">
    <property type="match status" value="1"/>
</dbReference>
<evidence type="ECO:0000256" key="1">
    <source>
        <dbReference type="ARBA" id="ARBA00022723"/>
    </source>
</evidence>
<evidence type="ECO:0000259" key="5">
    <source>
        <dbReference type="Pfam" id="PF04500"/>
    </source>
</evidence>
<keyword evidence="3" id="KW-0862">Zinc</keyword>
<evidence type="ECO:0000313" key="7">
    <source>
        <dbReference type="WBParaSite" id="ALUE_0001297901-mRNA-1"/>
    </source>
</evidence>
<dbReference type="Pfam" id="PF04500">
    <property type="entry name" value="FLYWCH"/>
    <property type="match status" value="1"/>
</dbReference>
<organism evidence="6 7">
    <name type="scientific">Ascaris lumbricoides</name>
    <name type="common">Giant roundworm</name>
    <dbReference type="NCBI Taxonomy" id="6252"/>
    <lineage>
        <taxon>Eukaryota</taxon>
        <taxon>Metazoa</taxon>
        <taxon>Ecdysozoa</taxon>
        <taxon>Nematoda</taxon>
        <taxon>Chromadorea</taxon>
        <taxon>Rhabditida</taxon>
        <taxon>Spirurina</taxon>
        <taxon>Ascaridomorpha</taxon>
        <taxon>Ascaridoidea</taxon>
        <taxon>Ascarididae</taxon>
        <taxon>Ascaris</taxon>
    </lineage>
</organism>
<feature type="region of interest" description="Disordered" evidence="4">
    <location>
        <begin position="363"/>
        <end position="383"/>
    </location>
</feature>
<feature type="compositionally biased region" description="Polar residues" evidence="4">
    <location>
        <begin position="118"/>
        <end position="131"/>
    </location>
</feature>
<evidence type="ECO:0000313" key="6">
    <source>
        <dbReference type="Proteomes" id="UP000036681"/>
    </source>
</evidence>
<feature type="region of interest" description="Disordered" evidence="4">
    <location>
        <begin position="213"/>
        <end position="251"/>
    </location>
</feature>
<keyword evidence="2" id="KW-0863">Zinc-finger</keyword>
<dbReference type="GO" id="GO:0008270">
    <property type="term" value="F:zinc ion binding"/>
    <property type="evidence" value="ECO:0007669"/>
    <property type="project" value="UniProtKB-KW"/>
</dbReference>
<evidence type="ECO:0000256" key="2">
    <source>
        <dbReference type="ARBA" id="ARBA00022771"/>
    </source>
</evidence>
<reference evidence="7" key="1">
    <citation type="submission" date="2017-02" db="UniProtKB">
        <authorList>
            <consortium name="WormBaseParasite"/>
        </authorList>
    </citation>
    <scope>IDENTIFICATION</scope>
</reference>
<evidence type="ECO:0000256" key="4">
    <source>
        <dbReference type="SAM" id="MobiDB-lite"/>
    </source>
</evidence>
<sequence length="599" mass="66946">MYVRNAVKGERIYWECIEKRPYRCFGRAVTMSDKTYCSREHTHPPDPAKIELRKAEELCRDRAVNTDSHASTIITSVVKMLPSKTNPYITTTNLMKTIRRARKTAMTRLNTICKKTTPMKTGLTSNNLTGKSKSRRSVGSLLKASSSRASGSDESGSMIVFSDAYPEATDFKPSNFLDMRSQLSSQLVCNSTDNKTNDSSPVTDSCENLNANSMTKSETSAEEVNSMTETVPDSAQRPQVRDCHDRSSPTDEDVVREFMALDGAMNVANHSSTPQVPEVEKISRATNVLTVRQQRPVSGSGLKGRLSSVEACGSKHGPLLLRIQGGRCSNNVASIRLDTLLDDRDMQAGSFIVRGNGLEDASEFGLPSNSSSANVGSKMPSRCQSRKRKSVPELIISPSSPFRPTLGNIPITKNMRYIDSGLTFSLIAPDLDGPSNERFVIFSTERCLGILEWYEWAVDVDLYALPDAFAYGQLLTIYARIEGHNLRCAWILLSSRTTELCVRALKALQSKEKILEPKVIFADYDSFLLIALEMAFPNARIKGSFDHLRRRLFDEIEKNKLQQLCPSYFTLIEKIKLFLAIAFVSSNWTLFAFRKFYLR</sequence>
<dbReference type="Proteomes" id="UP000036681">
    <property type="component" value="Unplaced"/>
</dbReference>
<evidence type="ECO:0000256" key="3">
    <source>
        <dbReference type="ARBA" id="ARBA00022833"/>
    </source>
</evidence>
<protein>
    <submittedName>
        <fullName evidence="7">FLYWCH-type domain-containing protein</fullName>
    </submittedName>
</protein>
<keyword evidence="6" id="KW-1185">Reference proteome</keyword>
<dbReference type="WBParaSite" id="ALUE_0001297901-mRNA-1">
    <property type="protein sequence ID" value="ALUE_0001297901-mRNA-1"/>
    <property type="gene ID" value="ALUE_0001297901"/>
</dbReference>
<proteinExistence type="predicted"/>
<feature type="domain" description="FLYWCH-type" evidence="5">
    <location>
        <begin position="1"/>
        <end position="43"/>
    </location>
</feature>
<keyword evidence="1" id="KW-0479">Metal-binding</keyword>
<feature type="compositionally biased region" description="Low complexity" evidence="4">
    <location>
        <begin position="139"/>
        <end position="155"/>
    </location>
</feature>
<feature type="compositionally biased region" description="Basic and acidic residues" evidence="4">
    <location>
        <begin position="239"/>
        <end position="251"/>
    </location>
</feature>
<dbReference type="AlphaFoldDB" id="A0A0M3I757"/>
<accession>A0A0M3I757</accession>